<reference evidence="2" key="1">
    <citation type="submission" date="2021-02" db="EMBL/GenBank/DDBJ databases">
        <authorList>
            <person name="Dougan E. K."/>
            <person name="Rhodes N."/>
            <person name="Thang M."/>
            <person name="Chan C."/>
        </authorList>
    </citation>
    <scope>NUCLEOTIDE SEQUENCE</scope>
</reference>
<sequence>MSDHSELQQELNAVARENAQMERELWSMQKLHEAMQQDLLKEQSRSHSLRNELRRLKSDDVVGSMIEAPRVRAAGGAIPGSEELNAVGREKAQMERELWSMQKLHEAMQQDLLKDASFQQHGHVVLPSRWMQTSSDFKRRSSLRSECDLVQRSTDSLHPGNDAGST</sequence>
<organism evidence="2 3">
    <name type="scientific">Symbiodinium pilosum</name>
    <name type="common">Dinoflagellate</name>
    <dbReference type="NCBI Taxonomy" id="2952"/>
    <lineage>
        <taxon>Eukaryota</taxon>
        <taxon>Sar</taxon>
        <taxon>Alveolata</taxon>
        <taxon>Dinophyceae</taxon>
        <taxon>Suessiales</taxon>
        <taxon>Symbiodiniaceae</taxon>
        <taxon>Symbiodinium</taxon>
    </lineage>
</organism>
<dbReference type="Proteomes" id="UP000649617">
    <property type="component" value="Unassembled WGS sequence"/>
</dbReference>
<evidence type="ECO:0000256" key="1">
    <source>
        <dbReference type="SAM" id="Coils"/>
    </source>
</evidence>
<dbReference type="AlphaFoldDB" id="A0A812R8G7"/>
<keyword evidence="1" id="KW-0175">Coiled coil</keyword>
<gene>
    <name evidence="2" type="ORF">SPIL2461_LOCUS10429</name>
</gene>
<evidence type="ECO:0000313" key="3">
    <source>
        <dbReference type="Proteomes" id="UP000649617"/>
    </source>
</evidence>
<name>A0A812R8G7_SYMPI</name>
<keyword evidence="3" id="KW-1185">Reference proteome</keyword>
<accession>A0A812R8G7</accession>
<proteinExistence type="predicted"/>
<comment type="caution">
    <text evidence="2">The sequence shown here is derived from an EMBL/GenBank/DDBJ whole genome shotgun (WGS) entry which is preliminary data.</text>
</comment>
<evidence type="ECO:0000313" key="2">
    <source>
        <dbReference type="EMBL" id="CAE7425378.1"/>
    </source>
</evidence>
<dbReference type="EMBL" id="CAJNIZ010019386">
    <property type="protein sequence ID" value="CAE7425378.1"/>
    <property type="molecule type" value="Genomic_DNA"/>
</dbReference>
<protein>
    <submittedName>
        <fullName evidence="2">Uncharacterized protein</fullName>
    </submittedName>
</protein>
<feature type="coiled-coil region" evidence="1">
    <location>
        <begin position="4"/>
        <end position="59"/>
    </location>
</feature>